<evidence type="ECO:0000313" key="3">
    <source>
        <dbReference type="Proteomes" id="UP001168821"/>
    </source>
</evidence>
<dbReference type="Gene3D" id="1.10.2080.10">
    <property type="entry name" value="Insect odorant-binding protein A10/Ejaculatory bulb-specific protein 3"/>
    <property type="match status" value="1"/>
</dbReference>
<dbReference type="InterPro" id="IPR036682">
    <property type="entry name" value="OS_D_A10/PebIII_sf"/>
</dbReference>
<dbReference type="Pfam" id="PF03392">
    <property type="entry name" value="OS-D"/>
    <property type="match status" value="1"/>
</dbReference>
<proteinExistence type="predicted"/>
<keyword evidence="1" id="KW-0732">Signal</keyword>
<sequence>MAFVKWLFCVLFVIVLNHQVQGQLGLPGNNYIEKQLLCALDKAPCDALGRQIKGALPEIIGKNCAACDARQVANARRIARYVQAKYPDVWNALVEKYAKEKQ</sequence>
<evidence type="ECO:0008006" key="4">
    <source>
        <dbReference type="Google" id="ProtNLM"/>
    </source>
</evidence>
<accession>A0AA38HZN0</accession>
<dbReference type="AlphaFoldDB" id="A0AA38HZN0"/>
<feature type="signal peptide" evidence="1">
    <location>
        <begin position="1"/>
        <end position="22"/>
    </location>
</feature>
<name>A0AA38HZN0_9CUCU</name>
<evidence type="ECO:0000313" key="2">
    <source>
        <dbReference type="EMBL" id="KAJ3647305.1"/>
    </source>
</evidence>
<dbReference type="InterPro" id="IPR005055">
    <property type="entry name" value="A10/PebIII"/>
</dbReference>
<evidence type="ECO:0000256" key="1">
    <source>
        <dbReference type="SAM" id="SignalP"/>
    </source>
</evidence>
<dbReference type="Proteomes" id="UP001168821">
    <property type="component" value="Unassembled WGS sequence"/>
</dbReference>
<keyword evidence="3" id="KW-1185">Reference proteome</keyword>
<dbReference type="SUPFAM" id="SSF100910">
    <property type="entry name" value="Chemosensory protein Csp2"/>
    <property type="match status" value="1"/>
</dbReference>
<feature type="chain" id="PRO_5041306727" description="Chemosensory protein" evidence="1">
    <location>
        <begin position="23"/>
        <end position="102"/>
    </location>
</feature>
<reference evidence="2" key="1">
    <citation type="journal article" date="2023" name="G3 (Bethesda)">
        <title>Whole genome assemblies of Zophobas morio and Tenebrio molitor.</title>
        <authorList>
            <person name="Kaur S."/>
            <person name="Stinson S.A."/>
            <person name="diCenzo G.C."/>
        </authorList>
    </citation>
    <scope>NUCLEOTIDE SEQUENCE</scope>
    <source>
        <strain evidence="2">QUZm001</strain>
    </source>
</reference>
<gene>
    <name evidence="2" type="ORF">Zmor_019189</name>
</gene>
<dbReference type="PANTHER" id="PTHR11257:SF8">
    <property type="entry name" value="GEO08457P1"/>
    <property type="match status" value="1"/>
</dbReference>
<organism evidence="2 3">
    <name type="scientific">Zophobas morio</name>
    <dbReference type="NCBI Taxonomy" id="2755281"/>
    <lineage>
        <taxon>Eukaryota</taxon>
        <taxon>Metazoa</taxon>
        <taxon>Ecdysozoa</taxon>
        <taxon>Arthropoda</taxon>
        <taxon>Hexapoda</taxon>
        <taxon>Insecta</taxon>
        <taxon>Pterygota</taxon>
        <taxon>Neoptera</taxon>
        <taxon>Endopterygota</taxon>
        <taxon>Coleoptera</taxon>
        <taxon>Polyphaga</taxon>
        <taxon>Cucujiformia</taxon>
        <taxon>Tenebrionidae</taxon>
        <taxon>Zophobas</taxon>
    </lineage>
</organism>
<dbReference type="EMBL" id="JALNTZ010000006">
    <property type="protein sequence ID" value="KAJ3647305.1"/>
    <property type="molecule type" value="Genomic_DNA"/>
</dbReference>
<comment type="caution">
    <text evidence="2">The sequence shown here is derived from an EMBL/GenBank/DDBJ whole genome shotgun (WGS) entry which is preliminary data.</text>
</comment>
<dbReference type="PANTHER" id="PTHR11257">
    <property type="entry name" value="CHEMOSENSORY PROTEIN-RELATED"/>
    <property type="match status" value="1"/>
</dbReference>
<protein>
    <recommendedName>
        <fullName evidence="4">Chemosensory protein</fullName>
    </recommendedName>
</protein>